<keyword evidence="4" id="KW-1185">Reference proteome</keyword>
<keyword evidence="1" id="KW-1133">Transmembrane helix</keyword>
<evidence type="ECO:0000313" key="4">
    <source>
        <dbReference type="Proteomes" id="UP000053989"/>
    </source>
</evidence>
<sequence>MEMDAHTFLHDLWLARVSVAAGYTLLWYDYFLTIGDEIEYIWNSPRTAVKFLYLLHRYGTLFGHTVVGIQETGLVSGSLHFCEGYAIWLGIYLVFSLEVAHNLVFLRAWVLWVGNGYMIRSLVVGYIVVLISVVAGITNSQGSLNVQPIAGICYRRVPGQSYKQYNSL</sequence>
<dbReference type="OrthoDB" id="2638860at2759"/>
<feature type="transmembrane region" description="Helical" evidence="1">
    <location>
        <begin position="85"/>
        <end position="105"/>
    </location>
</feature>
<gene>
    <name evidence="3" type="ORF">SCLCIDRAFT_805141</name>
</gene>
<name>A0A0C3AC70_9AGAM</name>
<protein>
    <recommendedName>
        <fullName evidence="2">DUF6533 domain-containing protein</fullName>
    </recommendedName>
</protein>
<organism evidence="3 4">
    <name type="scientific">Scleroderma citrinum Foug A</name>
    <dbReference type="NCBI Taxonomy" id="1036808"/>
    <lineage>
        <taxon>Eukaryota</taxon>
        <taxon>Fungi</taxon>
        <taxon>Dikarya</taxon>
        <taxon>Basidiomycota</taxon>
        <taxon>Agaricomycotina</taxon>
        <taxon>Agaricomycetes</taxon>
        <taxon>Agaricomycetidae</taxon>
        <taxon>Boletales</taxon>
        <taxon>Sclerodermatineae</taxon>
        <taxon>Sclerodermataceae</taxon>
        <taxon>Scleroderma</taxon>
    </lineage>
</organism>
<dbReference type="InParanoid" id="A0A0C3AC70"/>
<feature type="domain" description="DUF6533" evidence="2">
    <location>
        <begin position="20"/>
        <end position="62"/>
    </location>
</feature>
<reference evidence="3 4" key="1">
    <citation type="submission" date="2014-04" db="EMBL/GenBank/DDBJ databases">
        <authorList>
            <consortium name="DOE Joint Genome Institute"/>
            <person name="Kuo A."/>
            <person name="Kohler A."/>
            <person name="Nagy L.G."/>
            <person name="Floudas D."/>
            <person name="Copeland A."/>
            <person name="Barry K.W."/>
            <person name="Cichocki N."/>
            <person name="Veneault-Fourrey C."/>
            <person name="LaButti K."/>
            <person name="Lindquist E.A."/>
            <person name="Lipzen A."/>
            <person name="Lundell T."/>
            <person name="Morin E."/>
            <person name="Murat C."/>
            <person name="Sun H."/>
            <person name="Tunlid A."/>
            <person name="Henrissat B."/>
            <person name="Grigoriev I.V."/>
            <person name="Hibbett D.S."/>
            <person name="Martin F."/>
            <person name="Nordberg H.P."/>
            <person name="Cantor M.N."/>
            <person name="Hua S.X."/>
        </authorList>
    </citation>
    <scope>NUCLEOTIDE SEQUENCE [LARGE SCALE GENOMIC DNA]</scope>
    <source>
        <strain evidence="3 4">Foug A</strain>
    </source>
</reference>
<dbReference type="AlphaFoldDB" id="A0A0C3AC70"/>
<reference evidence="4" key="2">
    <citation type="submission" date="2015-01" db="EMBL/GenBank/DDBJ databases">
        <title>Evolutionary Origins and Diversification of the Mycorrhizal Mutualists.</title>
        <authorList>
            <consortium name="DOE Joint Genome Institute"/>
            <consortium name="Mycorrhizal Genomics Consortium"/>
            <person name="Kohler A."/>
            <person name="Kuo A."/>
            <person name="Nagy L.G."/>
            <person name="Floudas D."/>
            <person name="Copeland A."/>
            <person name="Barry K.W."/>
            <person name="Cichocki N."/>
            <person name="Veneault-Fourrey C."/>
            <person name="LaButti K."/>
            <person name="Lindquist E.A."/>
            <person name="Lipzen A."/>
            <person name="Lundell T."/>
            <person name="Morin E."/>
            <person name="Murat C."/>
            <person name="Riley R."/>
            <person name="Ohm R."/>
            <person name="Sun H."/>
            <person name="Tunlid A."/>
            <person name="Henrissat B."/>
            <person name="Grigoriev I.V."/>
            <person name="Hibbett D.S."/>
            <person name="Martin F."/>
        </authorList>
    </citation>
    <scope>NUCLEOTIDE SEQUENCE [LARGE SCALE GENOMIC DNA]</scope>
    <source>
        <strain evidence="4">Foug A</strain>
    </source>
</reference>
<dbReference type="HOGENOM" id="CLU_035509_18_0_1"/>
<accession>A0A0C3AC70</accession>
<dbReference type="EMBL" id="KN822042">
    <property type="protein sequence ID" value="KIM62517.1"/>
    <property type="molecule type" value="Genomic_DNA"/>
</dbReference>
<dbReference type="Proteomes" id="UP000053989">
    <property type="component" value="Unassembled WGS sequence"/>
</dbReference>
<evidence type="ECO:0000259" key="2">
    <source>
        <dbReference type="Pfam" id="PF20151"/>
    </source>
</evidence>
<proteinExistence type="predicted"/>
<keyword evidence="1" id="KW-0472">Membrane</keyword>
<evidence type="ECO:0000256" key="1">
    <source>
        <dbReference type="SAM" id="Phobius"/>
    </source>
</evidence>
<feature type="transmembrane region" description="Helical" evidence="1">
    <location>
        <begin position="12"/>
        <end position="30"/>
    </location>
</feature>
<keyword evidence="1" id="KW-0812">Transmembrane</keyword>
<dbReference type="Pfam" id="PF20151">
    <property type="entry name" value="DUF6533"/>
    <property type="match status" value="1"/>
</dbReference>
<feature type="transmembrane region" description="Helical" evidence="1">
    <location>
        <begin position="117"/>
        <end position="137"/>
    </location>
</feature>
<evidence type="ECO:0000313" key="3">
    <source>
        <dbReference type="EMBL" id="KIM62517.1"/>
    </source>
</evidence>
<dbReference type="InterPro" id="IPR045340">
    <property type="entry name" value="DUF6533"/>
</dbReference>